<dbReference type="EMBL" id="KI290496">
    <property type="protein sequence ID" value="ESA07317.1"/>
    <property type="molecule type" value="Genomic_DNA"/>
</dbReference>
<reference evidence="2" key="1">
    <citation type="submission" date="2013-07" db="EMBL/GenBank/DDBJ databases">
        <title>The genome of an arbuscular mycorrhizal fungus provides insights into the evolution of the oldest plant symbiosis.</title>
        <authorList>
            <consortium name="DOE Joint Genome Institute"/>
            <person name="Tisserant E."/>
            <person name="Malbreil M."/>
            <person name="Kuo A."/>
            <person name="Kohler A."/>
            <person name="Symeonidi A."/>
            <person name="Balestrini R."/>
            <person name="Charron P."/>
            <person name="Duensing N."/>
            <person name="Frei-dit-Frey N."/>
            <person name="Gianinazzi-Pearson V."/>
            <person name="Gilbert B."/>
            <person name="Handa Y."/>
            <person name="Hijri M."/>
            <person name="Kaul R."/>
            <person name="Kawaguchi M."/>
            <person name="Krajinski F."/>
            <person name="Lammers P."/>
            <person name="Lapierre D."/>
            <person name="Masclaux F.G."/>
            <person name="Murat C."/>
            <person name="Morin E."/>
            <person name="Ndikumana S."/>
            <person name="Pagni M."/>
            <person name="Petitpierre D."/>
            <person name="Requena N."/>
            <person name="Rosikiewicz P."/>
            <person name="Riley R."/>
            <person name="Saito K."/>
            <person name="San Clemente H."/>
            <person name="Shapiro H."/>
            <person name="van Tuinen D."/>
            <person name="Becard G."/>
            <person name="Bonfante P."/>
            <person name="Paszkowski U."/>
            <person name="Shachar-Hill Y."/>
            <person name="Young J.P."/>
            <person name="Sanders I.R."/>
            <person name="Henrissat B."/>
            <person name="Rensing S.A."/>
            <person name="Grigoriev I.V."/>
            <person name="Corradi N."/>
            <person name="Roux C."/>
            <person name="Martin F."/>
        </authorList>
    </citation>
    <scope>NUCLEOTIDE SEQUENCE</scope>
    <source>
        <strain evidence="2">DAOM 197198</strain>
    </source>
</reference>
<dbReference type="HOGENOM" id="CLU_2016433_0_0_1"/>
<evidence type="ECO:0000313" key="2">
    <source>
        <dbReference type="EMBL" id="ESA07317.1"/>
    </source>
</evidence>
<protein>
    <submittedName>
        <fullName evidence="2">Uncharacterized protein</fullName>
    </submittedName>
</protein>
<dbReference type="AlphaFoldDB" id="U9TIN8"/>
<evidence type="ECO:0000256" key="1">
    <source>
        <dbReference type="SAM" id="MobiDB-lite"/>
    </source>
</evidence>
<accession>U9TIN8</accession>
<gene>
    <name evidence="2" type="ORF">GLOINDRAFT_98831</name>
</gene>
<feature type="region of interest" description="Disordered" evidence="1">
    <location>
        <begin position="75"/>
        <end position="95"/>
    </location>
</feature>
<organism evidence="2">
    <name type="scientific">Rhizophagus irregularis (strain DAOM 181602 / DAOM 197198 / MUCL 43194)</name>
    <name type="common">Arbuscular mycorrhizal fungus</name>
    <name type="synonym">Glomus intraradices</name>
    <dbReference type="NCBI Taxonomy" id="747089"/>
    <lineage>
        <taxon>Eukaryota</taxon>
        <taxon>Fungi</taxon>
        <taxon>Fungi incertae sedis</taxon>
        <taxon>Mucoromycota</taxon>
        <taxon>Glomeromycotina</taxon>
        <taxon>Glomeromycetes</taxon>
        <taxon>Glomerales</taxon>
        <taxon>Glomeraceae</taxon>
        <taxon>Rhizophagus</taxon>
    </lineage>
</organism>
<name>U9TIN8_RHIID</name>
<proteinExistence type="predicted"/>
<sequence>MLQLSHSTIPHQNFPRHPYYETAVLKYAMLLIMEMRKGGKRRKRVSKEGEVKRVKENEERLKDANIILKLQTKSRAGEAGQMMTPDLEAAGYATEKTRGLLRPNDELVNKKDDRLLSVNRSSY</sequence>